<protein>
    <recommendedName>
        <fullName evidence="1">Transposase DDE domain-containing protein</fullName>
    </recommendedName>
</protein>
<comment type="caution">
    <text evidence="2">The sequence shown here is derived from an EMBL/GenBank/DDBJ whole genome shotgun (WGS) entry which is preliminary data.</text>
</comment>
<evidence type="ECO:0000259" key="1">
    <source>
        <dbReference type="Pfam" id="PF13586"/>
    </source>
</evidence>
<feature type="domain" description="Transposase DDE" evidence="1">
    <location>
        <begin position="2"/>
        <end position="66"/>
    </location>
</feature>
<gene>
    <name evidence="2" type="ORF">HMPREF0731_3227</name>
</gene>
<dbReference type="OrthoDB" id="7366523at2"/>
<name>D5RQ65_9PROT</name>
<dbReference type="HOGENOM" id="CLU_055261_9_3_5"/>
<dbReference type="Proteomes" id="UP000005324">
    <property type="component" value="Unassembled WGS sequence"/>
</dbReference>
<reference evidence="2 3" key="1">
    <citation type="submission" date="2010-04" db="EMBL/GenBank/DDBJ databases">
        <authorList>
            <person name="Qin X."/>
            <person name="Bachman B."/>
            <person name="Battles P."/>
            <person name="Bell A."/>
            <person name="Bess C."/>
            <person name="Bickham C."/>
            <person name="Chaboub L."/>
            <person name="Chen D."/>
            <person name="Coyle M."/>
            <person name="Deiros D.R."/>
            <person name="Dinh H."/>
            <person name="Forbes L."/>
            <person name="Fowler G."/>
            <person name="Francisco L."/>
            <person name="Fu Q."/>
            <person name="Gubbala S."/>
            <person name="Hale W."/>
            <person name="Han Y."/>
            <person name="Hemphill L."/>
            <person name="Highlander S.K."/>
            <person name="Hirani K."/>
            <person name="Hogues M."/>
            <person name="Jackson L."/>
            <person name="Jakkamsetti A."/>
            <person name="Javaid M."/>
            <person name="Jiang H."/>
            <person name="Korchina V."/>
            <person name="Kovar C."/>
            <person name="Lara F."/>
            <person name="Lee S."/>
            <person name="Mata R."/>
            <person name="Mathew T."/>
            <person name="Moen C."/>
            <person name="Morales K."/>
            <person name="Munidasa M."/>
            <person name="Nazareth L."/>
            <person name="Ngo R."/>
            <person name="Nguyen L."/>
            <person name="Okwuonu G."/>
            <person name="Ongeri F."/>
            <person name="Patil S."/>
            <person name="Petrosino J."/>
            <person name="Pham C."/>
            <person name="Pham P."/>
            <person name="Pu L.-L."/>
            <person name="Puazo M."/>
            <person name="Raj R."/>
            <person name="Reid J."/>
            <person name="Rouhana J."/>
            <person name="Saada N."/>
            <person name="Shang Y."/>
            <person name="Simmons D."/>
            <person name="Thornton R."/>
            <person name="Warren J."/>
            <person name="Weissenberger G."/>
            <person name="Zhang J."/>
            <person name="Zhang L."/>
            <person name="Zhou C."/>
            <person name="Zhu D."/>
            <person name="Muzny D."/>
            <person name="Worley K."/>
            <person name="Gibbs R."/>
        </authorList>
    </citation>
    <scope>NUCLEOTIDE SEQUENCE [LARGE SCALE GENOMIC DNA]</scope>
    <source>
        <strain evidence="2 3">ATCC 49957</strain>
    </source>
</reference>
<dbReference type="EMBL" id="ADVL01000657">
    <property type="protein sequence ID" value="EFH10523.1"/>
    <property type="molecule type" value="Genomic_DNA"/>
</dbReference>
<evidence type="ECO:0000313" key="2">
    <source>
        <dbReference type="EMBL" id="EFH10523.1"/>
    </source>
</evidence>
<sequence length="78" mass="8803">MGVRPAIPPKRTDAPIACPAWICNNRARVENLWARLKEWRLVATRHEKAARSFLGILCLAAAAHWIKLYQTLALSAVR</sequence>
<accession>D5RQ65</accession>
<organism evidence="2 3">
    <name type="scientific">Pseudoroseomonas cervicalis ATCC 49957</name>
    <dbReference type="NCBI Taxonomy" id="525371"/>
    <lineage>
        <taxon>Bacteria</taxon>
        <taxon>Pseudomonadati</taxon>
        <taxon>Pseudomonadota</taxon>
        <taxon>Alphaproteobacteria</taxon>
        <taxon>Acetobacterales</taxon>
        <taxon>Roseomonadaceae</taxon>
        <taxon>Roseomonas</taxon>
    </lineage>
</organism>
<evidence type="ECO:0000313" key="3">
    <source>
        <dbReference type="Proteomes" id="UP000005324"/>
    </source>
</evidence>
<dbReference type="Pfam" id="PF13586">
    <property type="entry name" value="DDE_Tnp_1_2"/>
    <property type="match status" value="1"/>
</dbReference>
<dbReference type="AlphaFoldDB" id="D5RQ65"/>
<keyword evidence="3" id="KW-1185">Reference proteome</keyword>
<dbReference type="InterPro" id="IPR025668">
    <property type="entry name" value="Tnp_DDE_dom"/>
</dbReference>
<proteinExistence type="predicted"/>